<dbReference type="SUPFAM" id="SSF52343">
    <property type="entry name" value="Ferredoxin reductase-like, C-terminal NADP-linked domain"/>
    <property type="match status" value="1"/>
</dbReference>
<dbReference type="InterPro" id="IPR017927">
    <property type="entry name" value="FAD-bd_FR_type"/>
</dbReference>
<evidence type="ECO:0000313" key="4">
    <source>
        <dbReference type="EMBL" id="TCT15697.1"/>
    </source>
</evidence>
<dbReference type="Gene3D" id="2.40.30.10">
    <property type="entry name" value="Translation factors"/>
    <property type="match status" value="1"/>
</dbReference>
<dbReference type="PANTHER" id="PTHR43513">
    <property type="entry name" value="DIHYDROOROTATE DEHYDROGENASE B (NAD(+)), ELECTRON TRANSFER SUBUNIT"/>
    <property type="match status" value="1"/>
</dbReference>
<dbReference type="SUPFAM" id="SSF63380">
    <property type="entry name" value="Riboflavin synthase domain-like"/>
    <property type="match status" value="1"/>
</dbReference>
<organism evidence="4 5">
    <name type="scientific">Natranaerovirga pectinivora</name>
    <dbReference type="NCBI Taxonomy" id="682400"/>
    <lineage>
        <taxon>Bacteria</taxon>
        <taxon>Bacillati</taxon>
        <taxon>Bacillota</taxon>
        <taxon>Clostridia</taxon>
        <taxon>Lachnospirales</taxon>
        <taxon>Natranaerovirgaceae</taxon>
        <taxon>Natranaerovirga</taxon>
    </lineage>
</organism>
<dbReference type="InterPro" id="IPR019480">
    <property type="entry name" value="Dihydroorotate_DH_Fe-S-bd"/>
</dbReference>
<feature type="binding site" evidence="2">
    <location>
        <position position="237"/>
    </location>
    <ligand>
        <name>[2Fe-2S] cluster</name>
        <dbReference type="ChEBI" id="CHEBI:190135"/>
    </ligand>
</feature>
<dbReference type="Pfam" id="PF00175">
    <property type="entry name" value="NAD_binding_1"/>
    <property type="match status" value="1"/>
</dbReference>
<comment type="cofactor">
    <cofactor evidence="1">
        <name>FAD</name>
        <dbReference type="ChEBI" id="CHEBI:57692"/>
    </cofactor>
    <text evidence="1">Binds 1 FAD per subunit.</text>
</comment>
<dbReference type="GO" id="GO:0046872">
    <property type="term" value="F:metal ion binding"/>
    <property type="evidence" value="ECO:0007669"/>
    <property type="project" value="UniProtKB-KW"/>
</dbReference>
<dbReference type="InterPro" id="IPR050353">
    <property type="entry name" value="PyrK_electron_transfer"/>
</dbReference>
<keyword evidence="2" id="KW-0411">Iron-sulfur</keyword>
<proteinExistence type="predicted"/>
<evidence type="ECO:0000259" key="3">
    <source>
        <dbReference type="PROSITE" id="PS51384"/>
    </source>
</evidence>
<comment type="caution">
    <text evidence="4">The sequence shown here is derived from an EMBL/GenBank/DDBJ whole genome shotgun (WGS) entry which is preliminary data.</text>
</comment>
<gene>
    <name evidence="4" type="ORF">EDC18_103408</name>
</gene>
<keyword evidence="1" id="KW-0285">Flavoprotein</keyword>
<dbReference type="InterPro" id="IPR017938">
    <property type="entry name" value="Riboflavin_synthase-like_b-brl"/>
</dbReference>
<feature type="domain" description="FAD-binding FR-type" evidence="3">
    <location>
        <begin position="1"/>
        <end position="95"/>
    </location>
</feature>
<dbReference type="Pfam" id="PF10418">
    <property type="entry name" value="DHODB_Fe-S_bind"/>
    <property type="match status" value="1"/>
</dbReference>
<accession>A0A4R3MSB7</accession>
<dbReference type="CDD" id="cd06219">
    <property type="entry name" value="DHOD_e_trans_like1"/>
    <property type="match status" value="1"/>
</dbReference>
<evidence type="ECO:0000256" key="1">
    <source>
        <dbReference type="PIRSR" id="PIRSR006816-1"/>
    </source>
</evidence>
<dbReference type="OrthoDB" id="9778346at2"/>
<dbReference type="GO" id="GO:0051537">
    <property type="term" value="F:2 iron, 2 sulfur cluster binding"/>
    <property type="evidence" value="ECO:0007669"/>
    <property type="project" value="UniProtKB-KW"/>
</dbReference>
<dbReference type="AlphaFoldDB" id="A0A4R3MSB7"/>
<keyword evidence="5" id="KW-1185">Reference proteome</keyword>
<keyword evidence="2" id="KW-0408">Iron</keyword>
<dbReference type="Proteomes" id="UP000294902">
    <property type="component" value="Unassembled WGS sequence"/>
</dbReference>
<dbReference type="InterPro" id="IPR039261">
    <property type="entry name" value="FNR_nucleotide-bd"/>
</dbReference>
<dbReference type="PANTHER" id="PTHR43513:SF3">
    <property type="entry name" value="DIHYDROOROTATE DEHYDROGENASE B (NAD(+)), ELECTRON TRANSFER SUBUNIT-RELATED"/>
    <property type="match status" value="1"/>
</dbReference>
<name>A0A4R3MSB7_9FIRM</name>
<dbReference type="GO" id="GO:0016491">
    <property type="term" value="F:oxidoreductase activity"/>
    <property type="evidence" value="ECO:0007669"/>
    <property type="project" value="InterPro"/>
</dbReference>
<dbReference type="RefSeq" id="WP_132251588.1">
    <property type="nucleotide sequence ID" value="NZ_SMAL01000003.1"/>
</dbReference>
<dbReference type="PIRSF" id="PIRSF006816">
    <property type="entry name" value="Cyc3_hyd_g"/>
    <property type="match status" value="1"/>
</dbReference>
<reference evidence="4 5" key="1">
    <citation type="submission" date="2019-03" db="EMBL/GenBank/DDBJ databases">
        <title>Genomic Encyclopedia of Type Strains, Phase IV (KMG-IV): sequencing the most valuable type-strain genomes for metagenomic binning, comparative biology and taxonomic classification.</title>
        <authorList>
            <person name="Goeker M."/>
        </authorList>
    </citation>
    <scope>NUCLEOTIDE SEQUENCE [LARGE SCALE GENOMIC DNA]</scope>
    <source>
        <strain evidence="4 5">DSM 24629</strain>
    </source>
</reference>
<sequence length="278" mass="30610">MYKIVDKKQLNEAVELMVIKAPYVARKCEPGQFIILRADNNSERIPLTIADYNREEETVTIIYQVVGYSTKVLYEKQVGDSVVDFVGPLGKPTELKKHKKVLGIGGGVGAAPLYPQIRKLHEMGVEVDVILGGRSDEYIILEEEFKAVTKNLYFATNDGSKGKEGFVTDILNELIANGEEYDEVIAIGPLVMMKAVVGITKPLNIQTAVSLNPVMIDGTGMCGGCRVTVGNEIKFACVDGPDFDGLLVDFDECLRRQNMYKEEEHSCRIGLEGGQNNA</sequence>
<comment type="cofactor">
    <cofactor evidence="2">
        <name>[2Fe-2S] cluster</name>
        <dbReference type="ChEBI" id="CHEBI:190135"/>
    </cofactor>
    <text evidence="2">Binds 1 [2Fe-2S] cluster per subunit.</text>
</comment>
<protein>
    <submittedName>
        <fullName evidence="4">Ferredoxin--NADP+ reductase</fullName>
    </submittedName>
</protein>
<dbReference type="GO" id="GO:0006221">
    <property type="term" value="P:pyrimidine nucleotide biosynthetic process"/>
    <property type="evidence" value="ECO:0007669"/>
    <property type="project" value="InterPro"/>
</dbReference>
<evidence type="ECO:0000313" key="5">
    <source>
        <dbReference type="Proteomes" id="UP000294902"/>
    </source>
</evidence>
<dbReference type="Gene3D" id="3.40.50.80">
    <property type="entry name" value="Nucleotide-binding domain of ferredoxin-NADP reductase (FNR) module"/>
    <property type="match status" value="1"/>
</dbReference>
<keyword evidence="2" id="KW-0001">2Fe-2S</keyword>
<evidence type="ECO:0000256" key="2">
    <source>
        <dbReference type="PIRSR" id="PIRSR006816-2"/>
    </source>
</evidence>
<feature type="binding site" evidence="2">
    <location>
        <position position="222"/>
    </location>
    <ligand>
        <name>[2Fe-2S] cluster</name>
        <dbReference type="ChEBI" id="CHEBI:190135"/>
    </ligand>
</feature>
<keyword evidence="1" id="KW-0274">FAD</keyword>
<dbReference type="NCBIfam" id="NF004862">
    <property type="entry name" value="PRK06222.1"/>
    <property type="match status" value="1"/>
</dbReference>
<dbReference type="InterPro" id="IPR012165">
    <property type="entry name" value="Cyt_c3_hydrogenase_gsu"/>
</dbReference>
<dbReference type="PROSITE" id="PS51384">
    <property type="entry name" value="FAD_FR"/>
    <property type="match status" value="1"/>
</dbReference>
<dbReference type="InterPro" id="IPR001433">
    <property type="entry name" value="OxRdtase_FAD/NAD-bd"/>
</dbReference>
<dbReference type="EMBL" id="SMAL01000003">
    <property type="protein sequence ID" value="TCT15697.1"/>
    <property type="molecule type" value="Genomic_DNA"/>
</dbReference>
<dbReference type="GO" id="GO:0050660">
    <property type="term" value="F:flavin adenine dinucleotide binding"/>
    <property type="evidence" value="ECO:0007669"/>
    <property type="project" value="InterPro"/>
</dbReference>
<feature type="binding site" evidence="2">
    <location>
        <position position="225"/>
    </location>
    <ligand>
        <name>[2Fe-2S] cluster</name>
        <dbReference type="ChEBI" id="CHEBI:190135"/>
    </ligand>
</feature>
<feature type="binding site" evidence="1">
    <location>
        <begin position="62"/>
        <end position="64"/>
    </location>
    <ligand>
        <name>FAD</name>
        <dbReference type="ChEBI" id="CHEBI:57692"/>
    </ligand>
</feature>
<keyword evidence="2" id="KW-0479">Metal-binding</keyword>